<gene>
    <name evidence="1" type="ORF">HZI73_25480</name>
</gene>
<reference evidence="1" key="1">
    <citation type="submission" date="2020-07" db="EMBL/GenBank/DDBJ databases">
        <title>Vallitalea pronyensis genome.</title>
        <authorList>
            <person name="Postec A."/>
        </authorList>
    </citation>
    <scope>NUCLEOTIDE SEQUENCE</scope>
    <source>
        <strain evidence="1">FatNI3</strain>
    </source>
</reference>
<organism evidence="1 2">
    <name type="scientific">Vallitalea pronyensis</name>
    <dbReference type="NCBI Taxonomy" id="1348613"/>
    <lineage>
        <taxon>Bacteria</taxon>
        <taxon>Bacillati</taxon>
        <taxon>Bacillota</taxon>
        <taxon>Clostridia</taxon>
        <taxon>Lachnospirales</taxon>
        <taxon>Vallitaleaceae</taxon>
        <taxon>Vallitalea</taxon>
    </lineage>
</organism>
<evidence type="ECO:0000313" key="1">
    <source>
        <dbReference type="EMBL" id="QUI25442.1"/>
    </source>
</evidence>
<dbReference type="Proteomes" id="UP000683246">
    <property type="component" value="Chromosome"/>
</dbReference>
<dbReference type="PANTHER" id="PTHR43649:SF12">
    <property type="entry name" value="DIACETYLCHITOBIOSE BINDING PROTEIN DASA"/>
    <property type="match status" value="1"/>
</dbReference>
<dbReference type="EMBL" id="CP058649">
    <property type="protein sequence ID" value="QUI25442.1"/>
    <property type="molecule type" value="Genomic_DNA"/>
</dbReference>
<dbReference type="KEGG" id="vpy:HZI73_25480"/>
<dbReference type="InterPro" id="IPR006059">
    <property type="entry name" value="SBP"/>
</dbReference>
<evidence type="ECO:0000313" key="2">
    <source>
        <dbReference type="Proteomes" id="UP000683246"/>
    </source>
</evidence>
<dbReference type="Gene3D" id="3.40.190.10">
    <property type="entry name" value="Periplasmic binding protein-like II"/>
    <property type="match status" value="1"/>
</dbReference>
<dbReference type="PANTHER" id="PTHR43649">
    <property type="entry name" value="ARABINOSE-BINDING PROTEIN-RELATED"/>
    <property type="match status" value="1"/>
</dbReference>
<keyword evidence="2" id="KW-1185">Reference proteome</keyword>
<dbReference type="SUPFAM" id="SSF53850">
    <property type="entry name" value="Periplasmic binding protein-like II"/>
    <property type="match status" value="1"/>
</dbReference>
<protein>
    <submittedName>
        <fullName evidence="1">Extracellular solute-binding protein</fullName>
    </submittedName>
</protein>
<proteinExistence type="predicted"/>
<dbReference type="AlphaFoldDB" id="A0A8J8MNZ3"/>
<dbReference type="RefSeq" id="WP_212696147.1">
    <property type="nucleotide sequence ID" value="NZ_CP058649.1"/>
</dbReference>
<sequence length="383" mass="43397">MKLKGMTWSHDRGLKPLIKAASAFQKLHSKVDITWDARSLADFELYPLNKLAAAYDFMMIDHPHIGTAYAQKLLLPLDELLPTSFIADQEKNSVGLSHKSYYWKGHQWALAADAAAQFSAYRQDLLDTWDILPPVTWQDVLRLGEYLPDGYVMGIPFVPIHAYSSFFSLCAQLSPEPFWSNGQPLSIDVGVRVLQLLRKLMGVVDQDSYDMDPIQLLDKMAHDDKLVYCPLVYGYSTYSLEGFAKRRIKFNAMPSDTGRPNGSMIGGVGLAISSQCKHPEIAAQFLGFTLSGEFQCHGYVDHFGQPGYRSAWLDEHVNEQAMNFYHDTLTTMDLGSMRPRFDGYIGFQEKAGNMIRGFFMDERKDDEAFIHTLNGLFLDVYTH</sequence>
<dbReference type="InterPro" id="IPR050490">
    <property type="entry name" value="Bact_solute-bd_prot1"/>
</dbReference>
<dbReference type="Pfam" id="PF13416">
    <property type="entry name" value="SBP_bac_8"/>
    <property type="match status" value="1"/>
</dbReference>
<name>A0A8J8MNZ3_9FIRM</name>
<accession>A0A8J8MNZ3</accession>